<reference evidence="7 8" key="1">
    <citation type="journal article" date="2015" name="BMC Genomics">
        <title>Comparative genomics of Fructobacillus spp. and Leuconostoc spp. reveals niche-specific evolution of Fructobacillus spp.</title>
        <authorList>
            <person name="Endo A."/>
            <person name="Tanizawa Y."/>
            <person name="Tanaka N."/>
            <person name="Maeno S."/>
            <person name="Kumar H."/>
            <person name="Shiwa Y."/>
            <person name="Okada S."/>
            <person name="Yoshikawa H."/>
            <person name="Dicks L."/>
            <person name="Nakagawa J."/>
            <person name="Arita M."/>
        </authorList>
    </citation>
    <scope>NUCLEOTIDE SEQUENCE [LARGE SCALE GENOMIC DNA]</scope>
    <source>
        <strain evidence="7 8">DSM 15468</strain>
    </source>
</reference>
<feature type="domain" description="ABC-2 type transporter transmembrane" evidence="6">
    <location>
        <begin position="2"/>
        <end position="220"/>
    </location>
</feature>
<dbReference type="PANTHER" id="PTHR43229">
    <property type="entry name" value="NODULATION PROTEIN J"/>
    <property type="match status" value="1"/>
</dbReference>
<keyword evidence="8" id="KW-1185">Reference proteome</keyword>
<dbReference type="InterPro" id="IPR051784">
    <property type="entry name" value="Nod_factor_ABC_transporter"/>
</dbReference>
<evidence type="ECO:0000256" key="2">
    <source>
        <dbReference type="ARBA" id="ARBA00022692"/>
    </source>
</evidence>
<dbReference type="PANTHER" id="PTHR43229:SF2">
    <property type="entry name" value="NODULATION PROTEIN J"/>
    <property type="match status" value="1"/>
</dbReference>
<comment type="subcellular location">
    <subcellularLocation>
        <location evidence="1">Membrane</location>
        <topology evidence="1">Multi-pass membrane protein</topology>
    </subcellularLocation>
</comment>
<keyword evidence="3 5" id="KW-1133">Transmembrane helix</keyword>
<dbReference type="Pfam" id="PF01061">
    <property type="entry name" value="ABC2_membrane"/>
    <property type="match status" value="1"/>
</dbReference>
<dbReference type="RefSeq" id="WP_059377891.1">
    <property type="nucleotide sequence ID" value="NZ_DF968065.1"/>
</dbReference>
<evidence type="ECO:0000259" key="6">
    <source>
        <dbReference type="Pfam" id="PF01061"/>
    </source>
</evidence>
<evidence type="ECO:0000256" key="4">
    <source>
        <dbReference type="ARBA" id="ARBA00023136"/>
    </source>
</evidence>
<dbReference type="OrthoDB" id="162334at2"/>
<evidence type="ECO:0000256" key="3">
    <source>
        <dbReference type="ARBA" id="ARBA00022989"/>
    </source>
</evidence>
<keyword evidence="4 5" id="KW-0472">Membrane</keyword>
<sequence length="285" mass="31596">MLALIKRNLLLYFRNRSGVVMSLMGAGISFLLFIIFLKKGISSDWTGISQKNQLLDTWLIGGTLAVTGITTTFASLSQLIHDRENHVLEDLQLTDVQPFTLQASYIVSAALIGFCMQVMMFVIMAAYFAVVDQMTFPWNQLGELVWLMVISAVLATLVNYLLVYRLNNSDTLGKLGTVIGTAVGFLVGNYIPVGSLPDFAQSLMKVTPGFYVASLYRQVLMDPTLKSVFSGQVTRLHSFDQEMGVRVQWSELLTKTQSYEFVLVLIIGLTLVVALLAKRQTSKNG</sequence>
<dbReference type="Proteomes" id="UP000061227">
    <property type="component" value="Unassembled WGS sequence"/>
</dbReference>
<dbReference type="GO" id="GO:0140359">
    <property type="term" value="F:ABC-type transporter activity"/>
    <property type="evidence" value="ECO:0007669"/>
    <property type="project" value="InterPro"/>
</dbReference>
<dbReference type="STRING" id="220714.SAMN05660469_1286"/>
<feature type="transmembrane region" description="Helical" evidence="5">
    <location>
        <begin position="175"/>
        <end position="193"/>
    </location>
</feature>
<organism evidence="7 8">
    <name type="scientific">Fructobacillus pseudoficulneus</name>
    <dbReference type="NCBI Taxonomy" id="220714"/>
    <lineage>
        <taxon>Bacteria</taxon>
        <taxon>Bacillati</taxon>
        <taxon>Bacillota</taxon>
        <taxon>Bacilli</taxon>
        <taxon>Lactobacillales</taxon>
        <taxon>Lactobacillaceae</taxon>
        <taxon>Fructobacillus</taxon>
    </lineage>
</organism>
<name>A0A3F3GTZ6_9LACO</name>
<feature type="transmembrane region" description="Helical" evidence="5">
    <location>
        <begin position="20"/>
        <end position="37"/>
    </location>
</feature>
<accession>A0A3F3GTZ6</accession>
<evidence type="ECO:0000313" key="7">
    <source>
        <dbReference type="EMBL" id="GAP02865.1"/>
    </source>
</evidence>
<proteinExistence type="predicted"/>
<evidence type="ECO:0000313" key="8">
    <source>
        <dbReference type="Proteomes" id="UP000061227"/>
    </source>
</evidence>
<keyword evidence="2 5" id="KW-0812">Transmembrane</keyword>
<feature type="transmembrane region" description="Helical" evidence="5">
    <location>
        <begin position="259"/>
        <end position="277"/>
    </location>
</feature>
<evidence type="ECO:0000256" key="1">
    <source>
        <dbReference type="ARBA" id="ARBA00004141"/>
    </source>
</evidence>
<dbReference type="InterPro" id="IPR013525">
    <property type="entry name" value="ABC2_TM"/>
</dbReference>
<gene>
    <name evidence="7" type="ORF">FPFC_030450</name>
</gene>
<protein>
    <submittedName>
        <fullName evidence="7">Putative ABC transporter, integral membrane protein</fullName>
    </submittedName>
</protein>
<feature type="transmembrane region" description="Helical" evidence="5">
    <location>
        <begin position="57"/>
        <end position="76"/>
    </location>
</feature>
<dbReference type="GO" id="GO:0016020">
    <property type="term" value="C:membrane"/>
    <property type="evidence" value="ECO:0007669"/>
    <property type="project" value="UniProtKB-SubCell"/>
</dbReference>
<evidence type="ECO:0000256" key="5">
    <source>
        <dbReference type="SAM" id="Phobius"/>
    </source>
</evidence>
<feature type="transmembrane region" description="Helical" evidence="5">
    <location>
        <begin position="105"/>
        <end position="129"/>
    </location>
</feature>
<feature type="transmembrane region" description="Helical" evidence="5">
    <location>
        <begin position="144"/>
        <end position="163"/>
    </location>
</feature>
<dbReference type="AlphaFoldDB" id="A0A3F3GTZ6"/>
<dbReference type="EMBL" id="DF968065">
    <property type="protein sequence ID" value="GAP02865.1"/>
    <property type="molecule type" value="Genomic_DNA"/>
</dbReference>